<dbReference type="AlphaFoldDB" id="A0A366FPA1"/>
<dbReference type="GO" id="GO:0018454">
    <property type="term" value="F:acetoacetyl-CoA reductase activity"/>
    <property type="evidence" value="ECO:0007669"/>
    <property type="project" value="InterPro"/>
</dbReference>
<evidence type="ECO:0000256" key="1">
    <source>
        <dbReference type="ARBA" id="ARBA00006484"/>
    </source>
</evidence>
<dbReference type="Proteomes" id="UP000253529">
    <property type="component" value="Unassembled WGS sequence"/>
</dbReference>
<accession>A0A366FPA1</accession>
<dbReference type="InterPro" id="IPR036291">
    <property type="entry name" value="NAD(P)-bd_dom_sf"/>
</dbReference>
<comment type="caution">
    <text evidence="4">The sequence shown here is derived from an EMBL/GenBank/DDBJ whole genome shotgun (WGS) entry which is preliminary data.</text>
</comment>
<dbReference type="PROSITE" id="PS00061">
    <property type="entry name" value="ADH_SHORT"/>
    <property type="match status" value="1"/>
</dbReference>
<protein>
    <submittedName>
        <fullName evidence="4">3-oxoacyl-[acyl-carrier-protein] reductase</fullName>
    </submittedName>
</protein>
<evidence type="ECO:0000313" key="5">
    <source>
        <dbReference type="Proteomes" id="UP000253529"/>
    </source>
</evidence>
<dbReference type="InterPro" id="IPR011283">
    <property type="entry name" value="Acetoacetyl-CoA_reductase"/>
</dbReference>
<dbReference type="NCBIfam" id="NF009464">
    <property type="entry name" value="PRK12824.1"/>
    <property type="match status" value="1"/>
</dbReference>
<dbReference type="InterPro" id="IPR020904">
    <property type="entry name" value="Sc_DH/Rdtase_CS"/>
</dbReference>
<dbReference type="FunFam" id="3.40.50.720:FF:000173">
    <property type="entry name" value="3-oxoacyl-[acyl-carrier protein] reductase"/>
    <property type="match status" value="1"/>
</dbReference>
<dbReference type="SMART" id="SM00822">
    <property type="entry name" value="PKS_KR"/>
    <property type="match status" value="1"/>
</dbReference>
<sequence length="241" mass="25642">MARVAVVTGGTRGIGEAISKALKAAGYEVAATYHANDEAAAKFKAETGVHVYKWDVSKYEDCVQGLATVTKDLGPIDVLVNNAGITKDGFFHKMTPEQWYAVINTNLNSLFNMTRPVIEGMRERGFGRIINISSVNGQKGQAGQSNYSAAKAGDIGFTKALAQENANKGVTVNAICPGYIATEMVRAVPKEVLEKSILPLIPLRRLGEPSEIGRCVVFLASDEAGLITGSTISANGGQYMV</sequence>
<dbReference type="CDD" id="cd05333">
    <property type="entry name" value="BKR_SDR_c"/>
    <property type="match status" value="1"/>
</dbReference>
<organism evidence="4 5">
    <name type="scientific">Roseiarcus fermentans</name>
    <dbReference type="NCBI Taxonomy" id="1473586"/>
    <lineage>
        <taxon>Bacteria</taxon>
        <taxon>Pseudomonadati</taxon>
        <taxon>Pseudomonadota</taxon>
        <taxon>Alphaproteobacteria</taxon>
        <taxon>Hyphomicrobiales</taxon>
        <taxon>Roseiarcaceae</taxon>
        <taxon>Roseiarcus</taxon>
    </lineage>
</organism>
<dbReference type="EMBL" id="QNRK01000005">
    <property type="protein sequence ID" value="RBP16391.1"/>
    <property type="molecule type" value="Genomic_DNA"/>
</dbReference>
<proteinExistence type="inferred from homology"/>
<dbReference type="SUPFAM" id="SSF51735">
    <property type="entry name" value="NAD(P)-binding Rossmann-fold domains"/>
    <property type="match status" value="1"/>
</dbReference>
<dbReference type="OrthoDB" id="9804774at2"/>
<dbReference type="NCBIfam" id="TIGR01829">
    <property type="entry name" value="AcAcCoA_reduct"/>
    <property type="match status" value="1"/>
</dbReference>
<keyword evidence="5" id="KW-1185">Reference proteome</keyword>
<dbReference type="Gene3D" id="3.40.50.720">
    <property type="entry name" value="NAD(P)-binding Rossmann-like Domain"/>
    <property type="match status" value="1"/>
</dbReference>
<dbReference type="PANTHER" id="PTHR42879">
    <property type="entry name" value="3-OXOACYL-(ACYL-CARRIER-PROTEIN) REDUCTASE"/>
    <property type="match status" value="1"/>
</dbReference>
<dbReference type="RefSeq" id="WP_113888205.1">
    <property type="nucleotide sequence ID" value="NZ_QNRK01000005.1"/>
</dbReference>
<feature type="domain" description="Ketoreductase" evidence="3">
    <location>
        <begin position="3"/>
        <end position="178"/>
    </location>
</feature>
<dbReference type="PRINTS" id="PR00081">
    <property type="entry name" value="GDHRDH"/>
</dbReference>
<comment type="similarity">
    <text evidence="1">Belongs to the short-chain dehydrogenases/reductases (SDR) family.</text>
</comment>
<dbReference type="PANTHER" id="PTHR42879:SF2">
    <property type="entry name" value="3-OXOACYL-[ACYL-CARRIER-PROTEIN] REDUCTASE FABG"/>
    <property type="match status" value="1"/>
</dbReference>
<dbReference type="Pfam" id="PF13561">
    <property type="entry name" value="adh_short_C2"/>
    <property type="match status" value="1"/>
</dbReference>
<dbReference type="PRINTS" id="PR00080">
    <property type="entry name" value="SDRFAMILY"/>
</dbReference>
<dbReference type="GO" id="GO:0032787">
    <property type="term" value="P:monocarboxylic acid metabolic process"/>
    <property type="evidence" value="ECO:0007669"/>
    <property type="project" value="UniProtKB-ARBA"/>
</dbReference>
<gene>
    <name evidence="4" type="ORF">DFR50_10532</name>
</gene>
<name>A0A366FPA1_9HYPH</name>
<evidence type="ECO:0000313" key="4">
    <source>
        <dbReference type="EMBL" id="RBP16391.1"/>
    </source>
</evidence>
<evidence type="ECO:0000256" key="2">
    <source>
        <dbReference type="ARBA" id="ARBA00023002"/>
    </source>
</evidence>
<keyword evidence="2" id="KW-0560">Oxidoreductase</keyword>
<dbReference type="GO" id="GO:0042619">
    <property type="term" value="P:poly-hydroxybutyrate biosynthetic process"/>
    <property type="evidence" value="ECO:0007669"/>
    <property type="project" value="InterPro"/>
</dbReference>
<reference evidence="4 5" key="1">
    <citation type="submission" date="2018-06" db="EMBL/GenBank/DDBJ databases">
        <title>Genomic Encyclopedia of Type Strains, Phase IV (KMG-IV): sequencing the most valuable type-strain genomes for metagenomic binning, comparative biology and taxonomic classification.</title>
        <authorList>
            <person name="Goeker M."/>
        </authorList>
    </citation>
    <scope>NUCLEOTIDE SEQUENCE [LARGE SCALE GENOMIC DNA]</scope>
    <source>
        <strain evidence="4 5">DSM 24875</strain>
    </source>
</reference>
<dbReference type="GO" id="GO:0005737">
    <property type="term" value="C:cytoplasm"/>
    <property type="evidence" value="ECO:0007669"/>
    <property type="project" value="InterPro"/>
</dbReference>
<evidence type="ECO:0000259" key="3">
    <source>
        <dbReference type="SMART" id="SM00822"/>
    </source>
</evidence>
<dbReference type="InterPro" id="IPR057326">
    <property type="entry name" value="KR_dom"/>
</dbReference>
<dbReference type="NCBIfam" id="NF009466">
    <property type="entry name" value="PRK12826.1-2"/>
    <property type="match status" value="1"/>
</dbReference>
<dbReference type="InterPro" id="IPR002347">
    <property type="entry name" value="SDR_fam"/>
</dbReference>
<dbReference type="InterPro" id="IPR050259">
    <property type="entry name" value="SDR"/>
</dbReference>